<dbReference type="Gene3D" id="3.50.50.60">
    <property type="entry name" value="FAD/NAD(P)-binding domain"/>
    <property type="match status" value="1"/>
</dbReference>
<evidence type="ECO:0000313" key="7">
    <source>
        <dbReference type="Proteomes" id="UP001597145"/>
    </source>
</evidence>
<evidence type="ECO:0000313" key="6">
    <source>
        <dbReference type="EMBL" id="MFD1529091.1"/>
    </source>
</evidence>
<dbReference type="Pfam" id="PF01266">
    <property type="entry name" value="DAO"/>
    <property type="match status" value="1"/>
</dbReference>
<evidence type="ECO:0000256" key="3">
    <source>
        <dbReference type="ARBA" id="ARBA00022827"/>
    </source>
</evidence>
<protein>
    <submittedName>
        <fullName evidence="6">FAD-dependent oxidoreductase</fullName>
    </submittedName>
</protein>
<dbReference type="PANTHER" id="PTHR10961:SF46">
    <property type="entry name" value="PEROXISOMAL SARCOSINE OXIDASE"/>
    <property type="match status" value="1"/>
</dbReference>
<dbReference type="SUPFAM" id="SSF51905">
    <property type="entry name" value="FAD/NAD(P)-binding domain"/>
    <property type="match status" value="1"/>
</dbReference>
<dbReference type="InterPro" id="IPR036188">
    <property type="entry name" value="FAD/NAD-bd_sf"/>
</dbReference>
<keyword evidence="3" id="KW-0274">FAD</keyword>
<dbReference type="Gene3D" id="3.30.9.10">
    <property type="entry name" value="D-Amino Acid Oxidase, subunit A, domain 2"/>
    <property type="match status" value="1"/>
</dbReference>
<organism evidence="6 7">
    <name type="scientific">Pseudonocardia aurantiaca</name>
    <dbReference type="NCBI Taxonomy" id="75290"/>
    <lineage>
        <taxon>Bacteria</taxon>
        <taxon>Bacillati</taxon>
        <taxon>Actinomycetota</taxon>
        <taxon>Actinomycetes</taxon>
        <taxon>Pseudonocardiales</taxon>
        <taxon>Pseudonocardiaceae</taxon>
        <taxon>Pseudonocardia</taxon>
    </lineage>
</organism>
<gene>
    <name evidence="6" type="ORF">ACFSCY_06530</name>
</gene>
<keyword evidence="4" id="KW-0560">Oxidoreductase</keyword>
<dbReference type="InterPro" id="IPR006076">
    <property type="entry name" value="FAD-dep_OxRdtase"/>
</dbReference>
<evidence type="ECO:0000256" key="4">
    <source>
        <dbReference type="ARBA" id="ARBA00023002"/>
    </source>
</evidence>
<keyword evidence="2" id="KW-0285">Flavoprotein</keyword>
<comment type="caution">
    <text evidence="6">The sequence shown here is derived from an EMBL/GenBank/DDBJ whole genome shotgun (WGS) entry which is preliminary data.</text>
</comment>
<dbReference type="RefSeq" id="WP_343974986.1">
    <property type="nucleotide sequence ID" value="NZ_BAAAJG010000008.1"/>
</dbReference>
<evidence type="ECO:0000256" key="2">
    <source>
        <dbReference type="ARBA" id="ARBA00022630"/>
    </source>
</evidence>
<evidence type="ECO:0000256" key="1">
    <source>
        <dbReference type="ARBA" id="ARBA00001974"/>
    </source>
</evidence>
<evidence type="ECO:0000259" key="5">
    <source>
        <dbReference type="Pfam" id="PF01266"/>
    </source>
</evidence>
<proteinExistence type="predicted"/>
<dbReference type="Proteomes" id="UP001597145">
    <property type="component" value="Unassembled WGS sequence"/>
</dbReference>
<comment type="cofactor">
    <cofactor evidence="1">
        <name>FAD</name>
        <dbReference type="ChEBI" id="CHEBI:57692"/>
    </cofactor>
</comment>
<dbReference type="EMBL" id="JBHUCP010000004">
    <property type="protein sequence ID" value="MFD1529091.1"/>
    <property type="molecule type" value="Genomic_DNA"/>
</dbReference>
<keyword evidence="7" id="KW-1185">Reference proteome</keyword>
<name>A0ABW4FH78_9PSEU</name>
<dbReference type="PANTHER" id="PTHR10961">
    <property type="entry name" value="PEROXISOMAL SARCOSINE OXIDASE"/>
    <property type="match status" value="1"/>
</dbReference>
<dbReference type="InterPro" id="IPR045170">
    <property type="entry name" value="MTOX"/>
</dbReference>
<accession>A0ABW4FH78</accession>
<feature type="domain" description="FAD dependent oxidoreductase" evidence="5">
    <location>
        <begin position="2"/>
        <end position="329"/>
    </location>
</feature>
<sequence>MRVAVVGAGVVGLATTAALLRRGVEVSCYERSGAPMAERSAGSSRIFRLAHATPDLVRVAQVAQAGYARWSAEAGAPLVGTGGCVVSGGDWRQWAAAMAEAGAAVEIAGEGPARLRLPAHTLPAGALIDPSGGVIDVDAVRRHLVALGGEAVIAERVEALDPGPRGVTVRTGAGSGSYDAVVLAAGAGTSALAAQVGIETPGTLAHHVRFTFPLRRPGLWPAWIDKPADGMGTYQHQNGPGTWAVGSELDPALTAWEVGRDAASAASEAAVLRYAREHLDVEPRVVGRLYCAPHPGLGDGFEIRRSGSVLVAYGENLFKLAPVLGELLAGATVAGSTPAMRDALVR</sequence>
<reference evidence="7" key="1">
    <citation type="journal article" date="2019" name="Int. J. Syst. Evol. Microbiol.">
        <title>The Global Catalogue of Microorganisms (GCM) 10K type strain sequencing project: providing services to taxonomists for standard genome sequencing and annotation.</title>
        <authorList>
            <consortium name="The Broad Institute Genomics Platform"/>
            <consortium name="The Broad Institute Genome Sequencing Center for Infectious Disease"/>
            <person name="Wu L."/>
            <person name="Ma J."/>
        </authorList>
    </citation>
    <scope>NUCLEOTIDE SEQUENCE [LARGE SCALE GENOMIC DNA]</scope>
    <source>
        <strain evidence="7">JCM 12165</strain>
    </source>
</reference>